<organism evidence="2 3">
    <name type="scientific">Hebeloma cylindrosporum</name>
    <dbReference type="NCBI Taxonomy" id="76867"/>
    <lineage>
        <taxon>Eukaryota</taxon>
        <taxon>Fungi</taxon>
        <taxon>Dikarya</taxon>
        <taxon>Basidiomycota</taxon>
        <taxon>Agaricomycotina</taxon>
        <taxon>Agaricomycetes</taxon>
        <taxon>Agaricomycetidae</taxon>
        <taxon>Agaricales</taxon>
        <taxon>Agaricineae</taxon>
        <taxon>Hymenogastraceae</taxon>
        <taxon>Hebeloma</taxon>
    </lineage>
</organism>
<dbReference type="OrthoDB" id="2913089at2759"/>
<gene>
    <name evidence="2" type="ORF">M413DRAFT_28838</name>
</gene>
<evidence type="ECO:0000313" key="2">
    <source>
        <dbReference type="EMBL" id="KIM40356.1"/>
    </source>
</evidence>
<dbReference type="Pfam" id="PF02136">
    <property type="entry name" value="NTF2"/>
    <property type="match status" value="1"/>
</dbReference>
<dbReference type="SUPFAM" id="SSF54427">
    <property type="entry name" value="NTF2-like"/>
    <property type="match status" value="1"/>
</dbReference>
<protein>
    <recommendedName>
        <fullName evidence="1">Nuclear transport factor 2 domain-containing protein</fullName>
    </recommendedName>
</protein>
<keyword evidence="3" id="KW-1185">Reference proteome</keyword>
<accession>A0A0C3C9T9</accession>
<dbReference type="InterPro" id="IPR002075">
    <property type="entry name" value="NTF2_dom"/>
</dbReference>
<dbReference type="Gene3D" id="3.10.450.50">
    <property type="match status" value="1"/>
</dbReference>
<feature type="domain" description="Nuclear transport factor 2" evidence="1">
    <location>
        <begin position="16"/>
        <end position="103"/>
    </location>
</feature>
<dbReference type="Proteomes" id="UP000053424">
    <property type="component" value="Unassembled WGS sequence"/>
</dbReference>
<evidence type="ECO:0000259" key="1">
    <source>
        <dbReference type="Pfam" id="PF02136"/>
    </source>
</evidence>
<reference evidence="2 3" key="1">
    <citation type="submission" date="2014-04" db="EMBL/GenBank/DDBJ databases">
        <authorList>
            <consortium name="DOE Joint Genome Institute"/>
            <person name="Kuo A."/>
            <person name="Gay G."/>
            <person name="Dore J."/>
            <person name="Kohler A."/>
            <person name="Nagy L.G."/>
            <person name="Floudas D."/>
            <person name="Copeland A."/>
            <person name="Barry K.W."/>
            <person name="Cichocki N."/>
            <person name="Veneault-Fourrey C."/>
            <person name="LaButti K."/>
            <person name="Lindquist E.A."/>
            <person name="Lipzen A."/>
            <person name="Lundell T."/>
            <person name="Morin E."/>
            <person name="Murat C."/>
            <person name="Sun H."/>
            <person name="Tunlid A."/>
            <person name="Henrissat B."/>
            <person name="Grigoriev I.V."/>
            <person name="Hibbett D.S."/>
            <person name="Martin F."/>
            <person name="Nordberg H.P."/>
            <person name="Cantor M.N."/>
            <person name="Hua S.X."/>
        </authorList>
    </citation>
    <scope>NUCLEOTIDE SEQUENCE [LARGE SCALE GENOMIC DNA]</scope>
    <source>
        <strain evidence="3">h7</strain>
    </source>
</reference>
<evidence type="ECO:0000313" key="3">
    <source>
        <dbReference type="Proteomes" id="UP000053424"/>
    </source>
</evidence>
<name>A0A0C3C9T9_HEBCY</name>
<dbReference type="InterPro" id="IPR032710">
    <property type="entry name" value="NTF2-like_dom_sf"/>
</dbReference>
<sequence length="143" mass="16350">MPTRTRQLTSADIGKAKAWVQEMYRMADSNDVRMVPTFIDDNAVLYLSGSQSLTGRLALERLFQWEYGACARINHIIRDISAGQIYVELWVTYQFKNGLQQSFKYVATWHKSPEDQRASRVDLEGDFSQVFQELTTVAGPPPL</sequence>
<proteinExistence type="predicted"/>
<dbReference type="AlphaFoldDB" id="A0A0C3C9T9"/>
<reference evidence="3" key="2">
    <citation type="submission" date="2015-01" db="EMBL/GenBank/DDBJ databases">
        <title>Evolutionary Origins and Diversification of the Mycorrhizal Mutualists.</title>
        <authorList>
            <consortium name="DOE Joint Genome Institute"/>
            <consortium name="Mycorrhizal Genomics Consortium"/>
            <person name="Kohler A."/>
            <person name="Kuo A."/>
            <person name="Nagy L.G."/>
            <person name="Floudas D."/>
            <person name="Copeland A."/>
            <person name="Barry K.W."/>
            <person name="Cichocki N."/>
            <person name="Veneault-Fourrey C."/>
            <person name="LaButti K."/>
            <person name="Lindquist E.A."/>
            <person name="Lipzen A."/>
            <person name="Lundell T."/>
            <person name="Morin E."/>
            <person name="Murat C."/>
            <person name="Riley R."/>
            <person name="Ohm R."/>
            <person name="Sun H."/>
            <person name="Tunlid A."/>
            <person name="Henrissat B."/>
            <person name="Grigoriev I.V."/>
            <person name="Hibbett D.S."/>
            <person name="Martin F."/>
        </authorList>
    </citation>
    <scope>NUCLEOTIDE SEQUENCE [LARGE SCALE GENOMIC DNA]</scope>
    <source>
        <strain evidence="3">h7</strain>
    </source>
</reference>
<dbReference type="HOGENOM" id="CLU_126099_0_0_1"/>
<dbReference type="EMBL" id="KN831783">
    <property type="protein sequence ID" value="KIM40356.1"/>
    <property type="molecule type" value="Genomic_DNA"/>
</dbReference>